<feature type="compositionally biased region" description="Basic residues" evidence="7">
    <location>
        <begin position="936"/>
        <end position="950"/>
    </location>
</feature>
<dbReference type="InterPro" id="IPR000504">
    <property type="entry name" value="RRM_dom"/>
</dbReference>
<feature type="compositionally biased region" description="Acidic residues" evidence="7">
    <location>
        <begin position="379"/>
        <end position="451"/>
    </location>
</feature>
<dbReference type="CDD" id="cd12676">
    <property type="entry name" value="RRM3_Nop4p"/>
    <property type="match status" value="1"/>
</dbReference>
<evidence type="ECO:0000313" key="9">
    <source>
        <dbReference type="EMBL" id="KZT53979.1"/>
    </source>
</evidence>
<feature type="domain" description="RRM" evidence="8">
    <location>
        <begin position="265"/>
        <end position="362"/>
    </location>
</feature>
<evidence type="ECO:0000256" key="3">
    <source>
        <dbReference type="ARBA" id="ARBA00022884"/>
    </source>
</evidence>
<feature type="domain" description="RRM" evidence="8">
    <location>
        <begin position="465"/>
        <end position="582"/>
    </location>
</feature>
<dbReference type="EMBL" id="KV424024">
    <property type="protein sequence ID" value="KZT53979.1"/>
    <property type="molecule type" value="Genomic_DNA"/>
</dbReference>
<dbReference type="FunFam" id="3.30.70.330:FF:000406">
    <property type="entry name" value="Related to Nucleolar protein NOP4"/>
    <property type="match status" value="1"/>
</dbReference>
<dbReference type="InterPro" id="IPR012677">
    <property type="entry name" value="Nucleotide-bd_a/b_plait_sf"/>
</dbReference>
<gene>
    <name evidence="9" type="ORF">CALCODRAFT_524963</name>
</gene>
<evidence type="ECO:0000313" key="10">
    <source>
        <dbReference type="Proteomes" id="UP000076842"/>
    </source>
</evidence>
<keyword evidence="4" id="KW-0539">Nucleus</keyword>
<feature type="region of interest" description="Disordered" evidence="7">
    <location>
        <begin position="368"/>
        <end position="462"/>
    </location>
</feature>
<dbReference type="InterPro" id="IPR051945">
    <property type="entry name" value="RRM_MRD1_RNA_proc_ribogen"/>
</dbReference>
<dbReference type="GO" id="GO:0003729">
    <property type="term" value="F:mRNA binding"/>
    <property type="evidence" value="ECO:0007669"/>
    <property type="project" value="TreeGrafter"/>
</dbReference>
<feature type="region of interest" description="Disordered" evidence="7">
    <location>
        <begin position="1"/>
        <end position="20"/>
    </location>
</feature>
<protein>
    <recommendedName>
        <fullName evidence="8">RRM domain-containing protein</fullName>
    </recommendedName>
</protein>
<proteinExistence type="predicted"/>
<comment type="subcellular location">
    <subcellularLocation>
        <location evidence="1">Nucleus</location>
    </subcellularLocation>
</comment>
<feature type="compositionally biased region" description="Basic and acidic residues" evidence="7">
    <location>
        <begin position="368"/>
        <end position="378"/>
    </location>
</feature>
<feature type="domain" description="RRM" evidence="8">
    <location>
        <begin position="23"/>
        <end position="102"/>
    </location>
</feature>
<dbReference type="SMART" id="SM00360">
    <property type="entry name" value="RRM"/>
    <property type="match status" value="5"/>
</dbReference>
<dbReference type="AlphaFoldDB" id="A0A165E2M9"/>
<feature type="region of interest" description="Disordered" evidence="7">
    <location>
        <begin position="232"/>
        <end position="262"/>
    </location>
</feature>
<evidence type="ECO:0000256" key="6">
    <source>
        <dbReference type="SAM" id="Coils"/>
    </source>
</evidence>
<dbReference type="PANTHER" id="PTHR48039">
    <property type="entry name" value="RNA-BINDING MOTIF PROTEIN 14B"/>
    <property type="match status" value="1"/>
</dbReference>
<dbReference type="InterPro" id="IPR034808">
    <property type="entry name" value="Nop4p_RRM3"/>
</dbReference>
<feature type="compositionally biased region" description="Basic and acidic residues" evidence="7">
    <location>
        <begin position="851"/>
        <end position="861"/>
    </location>
</feature>
<keyword evidence="2" id="KW-0677">Repeat</keyword>
<feature type="region of interest" description="Disordered" evidence="7">
    <location>
        <begin position="848"/>
        <end position="950"/>
    </location>
</feature>
<evidence type="ECO:0000256" key="7">
    <source>
        <dbReference type="SAM" id="MobiDB-lite"/>
    </source>
</evidence>
<dbReference type="CDD" id="cd00590">
    <property type="entry name" value="RRM_SF"/>
    <property type="match status" value="1"/>
</dbReference>
<feature type="region of interest" description="Disordered" evidence="7">
    <location>
        <begin position="690"/>
        <end position="718"/>
    </location>
</feature>
<name>A0A165E2M9_9BASI</name>
<feature type="domain" description="RRM" evidence="8">
    <location>
        <begin position="142"/>
        <end position="220"/>
    </location>
</feature>
<dbReference type="PROSITE" id="PS50102">
    <property type="entry name" value="RRM"/>
    <property type="match status" value="4"/>
</dbReference>
<keyword evidence="6" id="KW-0175">Coiled coil</keyword>
<feature type="region of interest" description="Disordered" evidence="7">
    <location>
        <begin position="100"/>
        <end position="143"/>
    </location>
</feature>
<keyword evidence="3 5" id="KW-0694">RNA-binding</keyword>
<dbReference type="Gene3D" id="3.30.70.330">
    <property type="match status" value="5"/>
</dbReference>
<dbReference type="InterPro" id="IPR035979">
    <property type="entry name" value="RBD_domain_sf"/>
</dbReference>
<dbReference type="GO" id="GO:0005730">
    <property type="term" value="C:nucleolus"/>
    <property type="evidence" value="ECO:0007669"/>
    <property type="project" value="TreeGrafter"/>
</dbReference>
<keyword evidence="10" id="KW-1185">Reference proteome</keyword>
<evidence type="ECO:0000256" key="5">
    <source>
        <dbReference type="PROSITE-ProRule" id="PRU00176"/>
    </source>
</evidence>
<evidence type="ECO:0000259" key="8">
    <source>
        <dbReference type="PROSITE" id="PS50102"/>
    </source>
</evidence>
<dbReference type="SUPFAM" id="SSF54928">
    <property type="entry name" value="RNA-binding domain, RBD"/>
    <property type="match status" value="2"/>
</dbReference>
<evidence type="ECO:0000256" key="2">
    <source>
        <dbReference type="ARBA" id="ARBA00022737"/>
    </source>
</evidence>
<dbReference type="OrthoDB" id="267048at2759"/>
<feature type="coiled-coil region" evidence="6">
    <location>
        <begin position="775"/>
        <end position="818"/>
    </location>
</feature>
<sequence>MGTKRKERDGEEVVKTGEEHHGSTLFVTSLPYTLTSTDLQTLFADHAPVRQAFVVLDRETKVSKGVGYVSFAVREDAERLVEELKGGVDVLGRKVRVQWPGTKAEQEAKAASPNKAKHPRPVASTNSKPKHAHTQTDPDAGRTIVISGLPSTITSKEIWKKARKQAGAEKVVFPLPADDGGDEGTAHVVYDSHTHALAAVEALHAHTFKGSLLSVVLKKRLDSSLKLPAASVTSATATGATDTANGAAAEPKSGKSGKAQPSRAGRLIVRNLPFHITVQDLRSIFLPYGPVHSIEIPTLPSPPVPEGQEAKKARKPRVRGFAFVWMLTKGEAEKALEGVNGMVLGEAEGREGRKVAVDWAVSKERWDKAEEAAAKEGVDAVESENEEEAEDEDMEDAEAEAAEEDDEEEGSEEEEAEEGNGVYAEDDGDGEEDDEDAEDGEAEEDDEDDEEPKSRPLLPQTDVGTTLFVRNIPFEATEDDLRTTFRAFGPLRYARITLEPDSGRSRGTGFVCFWNKPDADRAIADAELLAAETGPSALQNGEKQKRQNPFAVQSLLTPDPSSGLARNLVLMGRTLSVVRAVPRDDATRLKEEGEKRREKEDKRHLYLMREGVIFPNTPASATISPAELDRRVASFNTRRSLLRTNPSLYISKTRLSVRQIPTFATERTLKRLAIHAVRAFEDEVRSGDRTALTRDELDDDTAPSSGSQKKRGERQTAVVQAKIVRQAERVDPLSGKGKSKGYGFLEMRTHAGALRVLRWANNNPDVVLLMTGWWKEELEDSLKKLDEQLKAEKVAEKKEDLNDRIRKMKQRIKGLADDVQKGKAASDGKEGRGLILEFSIENIQVVKRRKETVENSREQARTRKASGGYSVDGDGPAGEERPRKRPKKSRSSNSTLDNGTLDKIGKQKPVKGMGGAAEVPPGLNGAVSRSLGGLIGKKRKERKAKTARRG</sequence>
<dbReference type="InParanoid" id="A0A165E2M9"/>
<feature type="compositionally biased region" description="Low complexity" evidence="7">
    <location>
        <begin position="232"/>
        <end position="249"/>
    </location>
</feature>
<dbReference type="Proteomes" id="UP000076842">
    <property type="component" value="Unassembled WGS sequence"/>
</dbReference>
<reference evidence="9 10" key="1">
    <citation type="journal article" date="2016" name="Mol. Biol. Evol.">
        <title>Comparative Genomics of Early-Diverging Mushroom-Forming Fungi Provides Insights into the Origins of Lignocellulose Decay Capabilities.</title>
        <authorList>
            <person name="Nagy L.G."/>
            <person name="Riley R."/>
            <person name="Tritt A."/>
            <person name="Adam C."/>
            <person name="Daum C."/>
            <person name="Floudas D."/>
            <person name="Sun H."/>
            <person name="Yadav J.S."/>
            <person name="Pangilinan J."/>
            <person name="Larsson K.H."/>
            <person name="Matsuura K."/>
            <person name="Barry K."/>
            <person name="Labutti K."/>
            <person name="Kuo R."/>
            <person name="Ohm R.A."/>
            <person name="Bhattacharya S.S."/>
            <person name="Shirouzu T."/>
            <person name="Yoshinaga Y."/>
            <person name="Martin F.M."/>
            <person name="Grigoriev I.V."/>
            <person name="Hibbett D.S."/>
        </authorList>
    </citation>
    <scope>NUCLEOTIDE SEQUENCE [LARGE SCALE GENOMIC DNA]</scope>
    <source>
        <strain evidence="9 10">HHB12733</strain>
    </source>
</reference>
<accession>A0A165E2M9</accession>
<dbReference type="PANTHER" id="PTHR48039:SF5">
    <property type="entry name" value="RNA-BINDING PROTEIN 28"/>
    <property type="match status" value="1"/>
</dbReference>
<dbReference type="Pfam" id="PF00076">
    <property type="entry name" value="RRM_1"/>
    <property type="match status" value="4"/>
</dbReference>
<dbReference type="FunCoup" id="A0A165E2M9">
    <property type="interactions" value="663"/>
</dbReference>
<evidence type="ECO:0000256" key="4">
    <source>
        <dbReference type="ARBA" id="ARBA00023242"/>
    </source>
</evidence>
<evidence type="ECO:0000256" key="1">
    <source>
        <dbReference type="ARBA" id="ARBA00004123"/>
    </source>
</evidence>
<organism evidence="9 10">
    <name type="scientific">Calocera cornea HHB12733</name>
    <dbReference type="NCBI Taxonomy" id="1353952"/>
    <lineage>
        <taxon>Eukaryota</taxon>
        <taxon>Fungi</taxon>
        <taxon>Dikarya</taxon>
        <taxon>Basidiomycota</taxon>
        <taxon>Agaricomycotina</taxon>
        <taxon>Dacrymycetes</taxon>
        <taxon>Dacrymycetales</taxon>
        <taxon>Dacrymycetaceae</taxon>
        <taxon>Calocera</taxon>
    </lineage>
</organism>
<dbReference type="STRING" id="1353952.A0A165E2M9"/>